<dbReference type="InterPro" id="IPR036736">
    <property type="entry name" value="ACP-like_sf"/>
</dbReference>
<dbReference type="InterPro" id="IPR001031">
    <property type="entry name" value="Thioesterase"/>
</dbReference>
<dbReference type="SUPFAM" id="SSF47336">
    <property type="entry name" value="ACP-like"/>
    <property type="match status" value="1"/>
</dbReference>
<dbReference type="PROSITE" id="PS50075">
    <property type="entry name" value="CARRIER"/>
    <property type="match status" value="1"/>
</dbReference>
<dbReference type="Gene3D" id="3.40.50.12780">
    <property type="entry name" value="N-terminal domain of ligase-like"/>
    <property type="match status" value="1"/>
</dbReference>
<evidence type="ECO:0000256" key="4">
    <source>
        <dbReference type="ARBA" id="ARBA00022598"/>
    </source>
</evidence>
<dbReference type="GO" id="GO:0072330">
    <property type="term" value="P:monocarboxylic acid biosynthetic process"/>
    <property type="evidence" value="ECO:0007669"/>
    <property type="project" value="UniProtKB-ARBA"/>
</dbReference>
<evidence type="ECO:0000256" key="2">
    <source>
        <dbReference type="ARBA" id="ARBA00022450"/>
    </source>
</evidence>
<dbReference type="InterPro" id="IPR000873">
    <property type="entry name" value="AMP-dep_synth/lig_dom"/>
</dbReference>
<dbReference type="InterPro" id="IPR045851">
    <property type="entry name" value="AMP-bd_C_sf"/>
</dbReference>
<organism evidence="6 7">
    <name type="scientific">Penicillium nordicum</name>
    <dbReference type="NCBI Taxonomy" id="229535"/>
    <lineage>
        <taxon>Eukaryota</taxon>
        <taxon>Fungi</taxon>
        <taxon>Dikarya</taxon>
        <taxon>Ascomycota</taxon>
        <taxon>Pezizomycotina</taxon>
        <taxon>Eurotiomycetes</taxon>
        <taxon>Eurotiomycetidae</taxon>
        <taxon>Eurotiales</taxon>
        <taxon>Aspergillaceae</taxon>
        <taxon>Penicillium</taxon>
    </lineage>
</organism>
<dbReference type="InterPro" id="IPR029058">
    <property type="entry name" value="AB_hydrolase_fold"/>
</dbReference>
<dbReference type="SUPFAM" id="SSF53474">
    <property type="entry name" value="alpha/beta-Hydrolases"/>
    <property type="match status" value="1"/>
</dbReference>
<evidence type="ECO:0000259" key="5">
    <source>
        <dbReference type="PROSITE" id="PS50075"/>
    </source>
</evidence>
<dbReference type="InterPro" id="IPR020806">
    <property type="entry name" value="PKS_PP-bd"/>
</dbReference>
<dbReference type="SUPFAM" id="SSF56801">
    <property type="entry name" value="Acetyl-CoA synthetase-like"/>
    <property type="match status" value="1"/>
</dbReference>
<dbReference type="Proteomes" id="UP000037696">
    <property type="component" value="Unassembled WGS sequence"/>
</dbReference>
<comment type="similarity">
    <text evidence="1">Belongs to the ATP-dependent AMP-binding enzyme family.</text>
</comment>
<dbReference type="InterPro" id="IPR006162">
    <property type="entry name" value="Ppantetheine_attach_site"/>
</dbReference>
<gene>
    <name evidence="6" type="ORF">ACN38_g5885</name>
</gene>
<dbReference type="PANTHER" id="PTHR43201">
    <property type="entry name" value="ACYL-COA SYNTHETASE"/>
    <property type="match status" value="1"/>
</dbReference>
<dbReference type="AlphaFoldDB" id="A0A0M9WFT7"/>
<dbReference type="InterPro" id="IPR042099">
    <property type="entry name" value="ANL_N_sf"/>
</dbReference>
<dbReference type="PROSITE" id="PS00012">
    <property type="entry name" value="PHOSPHOPANTETHEINE"/>
    <property type="match status" value="1"/>
</dbReference>
<dbReference type="STRING" id="229535.A0A0M9WFT7"/>
<dbReference type="Pfam" id="PF00501">
    <property type="entry name" value="AMP-binding"/>
    <property type="match status" value="1"/>
</dbReference>
<proteinExistence type="inferred from homology"/>
<dbReference type="Pfam" id="PF00550">
    <property type="entry name" value="PP-binding"/>
    <property type="match status" value="1"/>
</dbReference>
<protein>
    <recommendedName>
        <fullName evidence="5">Carrier domain-containing protein</fullName>
    </recommendedName>
</protein>
<comment type="caution">
    <text evidence="6">The sequence shown here is derived from an EMBL/GenBank/DDBJ whole genome shotgun (WGS) entry which is preliminary data.</text>
</comment>
<dbReference type="GO" id="GO:0006631">
    <property type="term" value="P:fatty acid metabolic process"/>
    <property type="evidence" value="ECO:0007669"/>
    <property type="project" value="TreeGrafter"/>
</dbReference>
<dbReference type="GO" id="GO:0044550">
    <property type="term" value="P:secondary metabolite biosynthetic process"/>
    <property type="evidence" value="ECO:0007669"/>
    <property type="project" value="UniProtKB-ARBA"/>
</dbReference>
<keyword evidence="7" id="KW-1185">Reference proteome</keyword>
<evidence type="ECO:0000256" key="1">
    <source>
        <dbReference type="ARBA" id="ARBA00006432"/>
    </source>
</evidence>
<dbReference type="GO" id="GO:0031956">
    <property type="term" value="F:medium-chain fatty acid-CoA ligase activity"/>
    <property type="evidence" value="ECO:0007669"/>
    <property type="project" value="TreeGrafter"/>
</dbReference>
<keyword evidence="3" id="KW-0597">Phosphoprotein</keyword>
<reference evidence="6 7" key="1">
    <citation type="submission" date="2015-08" db="EMBL/GenBank/DDBJ databases">
        <title>Genome sequencing of Penicillium nordicum.</title>
        <authorList>
            <person name="Nguyen H.D."/>
            <person name="Seifert K.A."/>
        </authorList>
    </citation>
    <scope>NUCLEOTIDE SEQUENCE [LARGE SCALE GENOMIC DNA]</scope>
    <source>
        <strain evidence="6 7">DAOMC 185683</strain>
    </source>
</reference>
<dbReference type="CDD" id="cd04433">
    <property type="entry name" value="AFD_class_I"/>
    <property type="match status" value="1"/>
</dbReference>
<dbReference type="Gene3D" id="3.40.50.1820">
    <property type="entry name" value="alpha/beta hydrolase"/>
    <property type="match status" value="1"/>
</dbReference>
<keyword evidence="2" id="KW-0596">Phosphopantetheine</keyword>
<evidence type="ECO:0000256" key="3">
    <source>
        <dbReference type="ARBA" id="ARBA00022553"/>
    </source>
</evidence>
<feature type="domain" description="Carrier" evidence="5">
    <location>
        <begin position="584"/>
        <end position="659"/>
    </location>
</feature>
<dbReference type="InterPro" id="IPR020845">
    <property type="entry name" value="AMP-binding_CS"/>
</dbReference>
<dbReference type="Gene3D" id="1.10.1200.10">
    <property type="entry name" value="ACP-like"/>
    <property type="match status" value="1"/>
</dbReference>
<dbReference type="PROSITE" id="PS00455">
    <property type="entry name" value="AMP_BINDING"/>
    <property type="match status" value="1"/>
</dbReference>
<name>A0A0M9WFT7_9EURO</name>
<dbReference type="GO" id="GO:0031177">
    <property type="term" value="F:phosphopantetheine binding"/>
    <property type="evidence" value="ECO:0007669"/>
    <property type="project" value="InterPro"/>
</dbReference>
<dbReference type="EMBL" id="LHQQ01000086">
    <property type="protein sequence ID" value="KOS43233.1"/>
    <property type="molecule type" value="Genomic_DNA"/>
</dbReference>
<evidence type="ECO:0000313" key="6">
    <source>
        <dbReference type="EMBL" id="KOS43233.1"/>
    </source>
</evidence>
<keyword evidence="4" id="KW-0436">Ligase</keyword>
<dbReference type="GO" id="GO:0017000">
    <property type="term" value="P:antibiotic biosynthetic process"/>
    <property type="evidence" value="ECO:0007669"/>
    <property type="project" value="UniProtKB-ARBA"/>
</dbReference>
<dbReference type="SMART" id="SM00823">
    <property type="entry name" value="PKS_PP"/>
    <property type="match status" value="1"/>
</dbReference>
<dbReference type="OrthoDB" id="10253869at2759"/>
<dbReference type="PANTHER" id="PTHR43201:SF5">
    <property type="entry name" value="MEDIUM-CHAIN ACYL-COA LIGASE ACSF2, MITOCHONDRIAL"/>
    <property type="match status" value="1"/>
</dbReference>
<sequence length="968" mass="106290">MLPSSELHGPPLPDGEKTLHEVFYQNVMKYPDVMALVSTKQASTLYGIQNLPNATAEHEVDYLRWTYQDLDRAIQRFVINLRSRGLKKGDPLIIFMPNTAEYVIATWAAYQMGCAYVPINPRGLSNDREIRHMLQTATKGCQSDFMAIIAGTSDMCTRIEELTSEFNCLRILVEGDVDGWTPFKELMDNPAPESELQQGLCQNYHSDLSDQTIFFTSGTTSLPKGCIMPSAYGFAAASWWRQSSVPMMPGDRALFTLPNNHGFGWLNIIAPFLNATTVVLPGPRFVAEDVIKAIQVERVNHAGLVPTMLHALGNTSLGSEKLSSLQRIVMGGSPPTGEVIGICLDTLGASGVENLYGMTEGILVASGIVTQASDLIKDGDVSIGTPLPGMSVRIYTKDSKMLARAGESGEMHFSGPSLIDGYVGGVDGNFYHEADGCPWFRTGDKAFIGSDNRLYLIGRYKDTIIRGGENIEPSAIEAVLGQIPDISVFYPQIVRAADNVAGEVPVVVVNQEVDDCTANQIKDTVLAQMGDLYVPADVISIQTLGHEDYPKTMAGKVQKTKLEDLVKAYRERQNAQDNCRIDGPISGPQVMESLCMAIEKEKRISIDHSRPMIEVGVDSISSIAILKRVQVETGVSLPSSLFFTQATVGAICQQISSISDTADFAHFAPLMEDGPRNVCFSVLLQGTPRAGVPSLFITPPGSGNAFVYSTLPKFFNDYAVYSFGSPFLMTKSESSWTIEETATIYANTMLSIDPFGPYMLCGWSMGTATAYETAYQLHERGKQVLGIIMLDLSLPRKPSSIPDATVDLFEMMGVFPPIRREGKPDVEIPAFRKKHRVAAYYAKMNYVPRPFNTGNASRPRIFVIWAGHGNHDRMADMVLEALELVKKEGPGTKLKLSDEWLQAPRESFDAGGWDEMVGPEYVEWDIVEDADHDTLIESEELVVLTKGLMEKAVDKWVRELGIMSNGSG</sequence>
<accession>A0A0M9WFT7</accession>
<dbReference type="InterPro" id="IPR009081">
    <property type="entry name" value="PP-bd_ACP"/>
</dbReference>
<dbReference type="Gene3D" id="3.30.300.30">
    <property type="match status" value="1"/>
</dbReference>
<dbReference type="Pfam" id="PF00975">
    <property type="entry name" value="Thioesterase"/>
    <property type="match status" value="1"/>
</dbReference>
<evidence type="ECO:0000313" key="7">
    <source>
        <dbReference type="Proteomes" id="UP000037696"/>
    </source>
</evidence>